<reference evidence="2 3" key="1">
    <citation type="submission" date="2017-08" db="EMBL/GenBank/DDBJ databases">
        <title>Infants hospitalized years apart are colonized by the same room-sourced microbial strains.</title>
        <authorList>
            <person name="Brooks B."/>
            <person name="Olm M.R."/>
            <person name="Firek B.A."/>
            <person name="Baker R."/>
            <person name="Thomas B.C."/>
            <person name="Morowitz M.J."/>
            <person name="Banfield J.F."/>
        </authorList>
    </citation>
    <scope>NUCLEOTIDE SEQUENCE [LARGE SCALE GENOMIC DNA]</scope>
    <source>
        <strain evidence="2">S2_012_000_R2_81</strain>
    </source>
</reference>
<gene>
    <name evidence="2" type="ORF">DI603_09470</name>
</gene>
<dbReference type="AlphaFoldDB" id="A0A2W5DQC5"/>
<dbReference type="Proteomes" id="UP000249633">
    <property type="component" value="Unassembled WGS sequence"/>
</dbReference>
<accession>A0A2W5DQC5</accession>
<evidence type="ECO:0000313" key="3">
    <source>
        <dbReference type="Proteomes" id="UP000249633"/>
    </source>
</evidence>
<dbReference type="PANTHER" id="PTHR35560">
    <property type="entry name" value="BLL0132 PROTEIN"/>
    <property type="match status" value="1"/>
</dbReference>
<evidence type="ECO:0000313" key="2">
    <source>
        <dbReference type="EMBL" id="PZP32898.1"/>
    </source>
</evidence>
<protein>
    <submittedName>
        <fullName evidence="2">Uncharacterized protein</fullName>
    </submittedName>
</protein>
<organism evidence="2 3">
    <name type="scientific">Roseateles depolymerans</name>
    <dbReference type="NCBI Taxonomy" id="76731"/>
    <lineage>
        <taxon>Bacteria</taxon>
        <taxon>Pseudomonadati</taxon>
        <taxon>Pseudomonadota</taxon>
        <taxon>Betaproteobacteria</taxon>
        <taxon>Burkholderiales</taxon>
        <taxon>Sphaerotilaceae</taxon>
        <taxon>Roseateles</taxon>
    </lineage>
</organism>
<keyword evidence="1" id="KW-0732">Signal</keyword>
<dbReference type="EMBL" id="QFOD01000007">
    <property type="protein sequence ID" value="PZP32898.1"/>
    <property type="molecule type" value="Genomic_DNA"/>
</dbReference>
<proteinExistence type="predicted"/>
<name>A0A2W5DQC5_9BURK</name>
<dbReference type="Gene3D" id="3.40.50.1820">
    <property type="entry name" value="alpha/beta hydrolase"/>
    <property type="match status" value="1"/>
</dbReference>
<comment type="caution">
    <text evidence="2">The sequence shown here is derived from an EMBL/GenBank/DDBJ whole genome shotgun (WGS) entry which is preliminary data.</text>
</comment>
<dbReference type="InterPro" id="IPR029058">
    <property type="entry name" value="AB_hydrolase_fold"/>
</dbReference>
<evidence type="ECO:0000256" key="1">
    <source>
        <dbReference type="SAM" id="SignalP"/>
    </source>
</evidence>
<dbReference type="PROSITE" id="PS51257">
    <property type="entry name" value="PROKAR_LIPOPROTEIN"/>
    <property type="match status" value="1"/>
</dbReference>
<feature type="signal peptide" evidence="1">
    <location>
        <begin position="1"/>
        <end position="21"/>
    </location>
</feature>
<dbReference type="PANTHER" id="PTHR35560:SF3">
    <property type="entry name" value="PEPTIDASE S9 PROLYL OLIGOPEPTIDASE CATALYTIC DOMAIN-CONTAINING PROTEIN"/>
    <property type="match status" value="1"/>
</dbReference>
<feature type="chain" id="PRO_5016038980" evidence="1">
    <location>
        <begin position="22"/>
        <end position="378"/>
    </location>
</feature>
<sequence length="378" mass="39208">MSRAARAWIVALAWALTQAVAAPSAGAVPASGACGPEACEQMLALPDDAGSLRYFSSLPPGPGPTQALLVMHGHPRDAHRSLAAGMQAVSRAGRGDDTLVVAPLFQVAPDRAAHCHTPGEPAAQAGEALWTCSGWLEGGRSTGAHAIGSFAALDALLQELARRWPGLRTITLAGFSAGAQVLQRSVGFSAAFADGRGPRLRYVIASPGSWLYLDALRPQLVRDGRAADWSACWADHALAPGCTIRWAAPEAASQAACPGLDRWKYGLAALPAHLQPLAAQVRSRWNTAELHYLAGALDDGPGPGRAAGLLDRSCGAQAQGPFRLQRAWAFADRDRALRAADAPPAGPPLTVVPGCAHDVVCVLGSAEAGALLFPPERP</sequence>